<dbReference type="SMART" id="SM00237">
    <property type="entry name" value="Calx_beta"/>
    <property type="match status" value="1"/>
</dbReference>
<evidence type="ECO:0000256" key="1">
    <source>
        <dbReference type="ARBA" id="ARBA00022729"/>
    </source>
</evidence>
<feature type="chain" id="PRO_5046202879" evidence="4">
    <location>
        <begin position="21"/>
        <end position="816"/>
    </location>
</feature>
<evidence type="ECO:0000256" key="3">
    <source>
        <dbReference type="ARBA" id="ARBA00022837"/>
    </source>
</evidence>
<keyword evidence="3" id="KW-0106">Calcium</keyword>
<evidence type="ECO:0000256" key="2">
    <source>
        <dbReference type="ARBA" id="ARBA00022737"/>
    </source>
</evidence>
<keyword evidence="7" id="KW-1185">Reference proteome</keyword>
<sequence length="816" mass="87107">MKKTYLVSLLLPFLCNSLYAQEMPSVFNKSLAEKGNQYKKVIVIDDEENILAVGGGQEGIITKCNRSGDVLFNKVITKGGISFYNDITADRNGNLVAVGGGTIGVGNSRITKLTSKGDIIFDKSIGQKTGGYFTRIIVDSSNNYIAIGTDGSKPSSARIVKFTAKGDVIFDKAFGTHNVFFDAALTEDGDIVAVGGDVGDMEGRARITKISQKGDIVFDVELARNGASFAKVVLLSDDNVLAVGGGAYGTGNPCRIAKLRGEDGQVIYDKPYSTADGRFSDVYVNNDGRVVACAEEYEQGRIVQLRPDGTEIYNKTFSGAFHALKMGTAGEVVAVGELGKSQGKMVKLRGDGAVMYDNAVDLSIGKMLLTEDGEVYALSSKGYNLLKYDPFGRQMFNKTFGNYGDAVLNVLEQTPSGEVIAGGGGLEDGGRLIKITHGLVINDVTVSEPVNGISTASLTVTLTGFLRKKGIRSPVTVNYASSNGSASLKEDYVQTEGSLFFVPSDYFPGSSITQTIQVPLLSDNLLEGKEVFGVELSKPQNAYITKAKATVSIIDQPAMLKFVGGKDGTEKDLQPVNFYAGIFKQDNSPLINKTGSPLNIAYNFGSGSAMPGTDFVASTKPLFTIDTGRSEGTLQVKVKDDNSYELKKSVILELTGAKTANESIIGFEGGASSLTRMQYIIDQPAYVGIMKLADRNRSATTPSSMFRIVLTKEDGNVLTNCTGDDIKVFFGIDESSTASLGKDFVILEGDMVKMLGECDNAETVLKVVTVNSRTQEDDKTVAVKIASVTGPQNAGALLVNPDDKWKKTSAVIRGTK</sequence>
<dbReference type="Pfam" id="PF03160">
    <property type="entry name" value="Calx-beta"/>
    <property type="match status" value="2"/>
</dbReference>
<keyword evidence="2" id="KW-0677">Repeat</keyword>
<feature type="signal peptide" evidence="4">
    <location>
        <begin position="1"/>
        <end position="20"/>
    </location>
</feature>
<evidence type="ECO:0000259" key="5">
    <source>
        <dbReference type="SMART" id="SM00237"/>
    </source>
</evidence>
<dbReference type="EMBL" id="JAULBC010000007">
    <property type="protein sequence ID" value="MEX6689820.1"/>
    <property type="molecule type" value="Genomic_DNA"/>
</dbReference>
<proteinExistence type="predicted"/>
<accession>A0ABV3ZJY5</accession>
<dbReference type="RefSeq" id="WP_369331228.1">
    <property type="nucleotide sequence ID" value="NZ_JAULBC010000007.1"/>
</dbReference>
<evidence type="ECO:0000313" key="6">
    <source>
        <dbReference type="EMBL" id="MEX6689820.1"/>
    </source>
</evidence>
<protein>
    <submittedName>
        <fullName evidence="6">Calx-beta domain-containing protein</fullName>
    </submittedName>
</protein>
<name>A0ABV3ZJY5_9BACT</name>
<dbReference type="SUPFAM" id="SSF141072">
    <property type="entry name" value="CalX-like"/>
    <property type="match status" value="2"/>
</dbReference>
<evidence type="ECO:0000256" key="4">
    <source>
        <dbReference type="SAM" id="SignalP"/>
    </source>
</evidence>
<dbReference type="PANTHER" id="PTHR42754:SF1">
    <property type="entry name" value="LIPOPROTEIN"/>
    <property type="match status" value="1"/>
</dbReference>
<gene>
    <name evidence="6" type="ORF">QTN47_20100</name>
</gene>
<comment type="caution">
    <text evidence="6">The sequence shown here is derived from an EMBL/GenBank/DDBJ whole genome shotgun (WGS) entry which is preliminary data.</text>
</comment>
<dbReference type="Proteomes" id="UP001560573">
    <property type="component" value="Unassembled WGS sequence"/>
</dbReference>
<dbReference type="Gene3D" id="2.60.40.2030">
    <property type="match status" value="2"/>
</dbReference>
<dbReference type="InterPro" id="IPR038081">
    <property type="entry name" value="CalX-like_sf"/>
</dbReference>
<dbReference type="InterPro" id="IPR003644">
    <property type="entry name" value="Calx_beta"/>
</dbReference>
<dbReference type="SUPFAM" id="SSF101898">
    <property type="entry name" value="NHL repeat"/>
    <property type="match status" value="1"/>
</dbReference>
<dbReference type="PANTHER" id="PTHR42754">
    <property type="entry name" value="ENDOGLUCANASE"/>
    <property type="match status" value="1"/>
</dbReference>
<evidence type="ECO:0000313" key="7">
    <source>
        <dbReference type="Proteomes" id="UP001560573"/>
    </source>
</evidence>
<feature type="domain" description="Calx-beta" evidence="5">
    <location>
        <begin position="444"/>
        <end position="537"/>
    </location>
</feature>
<keyword evidence="1 4" id="KW-0732">Signal</keyword>
<reference evidence="6 7" key="1">
    <citation type="submission" date="2023-07" db="EMBL/GenBank/DDBJ databases">
        <authorList>
            <person name="Lian W.-H."/>
        </authorList>
    </citation>
    <scope>NUCLEOTIDE SEQUENCE [LARGE SCALE GENOMIC DNA]</scope>
    <source>
        <strain evidence="6 7">SYSU DXS3180</strain>
    </source>
</reference>
<organism evidence="6 7">
    <name type="scientific">Danxiaibacter flavus</name>
    <dbReference type="NCBI Taxonomy" id="3049108"/>
    <lineage>
        <taxon>Bacteria</taxon>
        <taxon>Pseudomonadati</taxon>
        <taxon>Bacteroidota</taxon>
        <taxon>Chitinophagia</taxon>
        <taxon>Chitinophagales</taxon>
        <taxon>Chitinophagaceae</taxon>
        <taxon>Danxiaibacter</taxon>
    </lineage>
</organism>